<dbReference type="Proteomes" id="UP000002714">
    <property type="component" value="Chromosome"/>
</dbReference>
<dbReference type="Gene3D" id="1.25.60.10">
    <property type="entry name" value="MgtE N-terminal domain-like"/>
    <property type="match status" value="1"/>
</dbReference>
<dbReference type="CDD" id="cd04606">
    <property type="entry name" value="CBS_pair_Mg_transporter"/>
    <property type="match status" value="1"/>
</dbReference>
<keyword evidence="7 9" id="KW-0472">Membrane</keyword>
<dbReference type="AlphaFoldDB" id="Q30QW1"/>
<name>Q30QW1_SULDN</name>
<dbReference type="RefSeq" id="WP_011372972.1">
    <property type="nucleotide sequence ID" value="NC_007575.1"/>
</dbReference>
<dbReference type="OrthoDB" id="9790355at2"/>
<dbReference type="SUPFAM" id="SSF161093">
    <property type="entry name" value="MgtE membrane domain-like"/>
    <property type="match status" value="1"/>
</dbReference>
<dbReference type="eggNOG" id="COG2239">
    <property type="taxonomic scope" value="Bacteria"/>
</dbReference>
<keyword evidence="5 9" id="KW-0460">Magnesium</keyword>
<comment type="similarity">
    <text evidence="2 9">Belongs to the SLC41A transporter family.</text>
</comment>
<keyword evidence="4 9" id="KW-0812">Transmembrane</keyword>
<dbReference type="SUPFAM" id="SSF54631">
    <property type="entry name" value="CBS-domain pair"/>
    <property type="match status" value="1"/>
</dbReference>
<organism evidence="11 12">
    <name type="scientific">Sulfurimonas denitrificans (strain ATCC 33889 / DSM 1251)</name>
    <name type="common">Thiomicrospira denitrificans (strain ATCC 33889 / DSM 1251)</name>
    <dbReference type="NCBI Taxonomy" id="326298"/>
    <lineage>
        <taxon>Bacteria</taxon>
        <taxon>Pseudomonadati</taxon>
        <taxon>Campylobacterota</taxon>
        <taxon>Epsilonproteobacteria</taxon>
        <taxon>Campylobacterales</taxon>
        <taxon>Sulfurimonadaceae</taxon>
        <taxon>Sulfurimonas</taxon>
    </lineage>
</organism>
<dbReference type="HOGENOM" id="CLU_037408_2_2_7"/>
<evidence type="ECO:0000256" key="9">
    <source>
        <dbReference type="RuleBase" id="RU362011"/>
    </source>
</evidence>
<keyword evidence="12" id="KW-1185">Reference proteome</keyword>
<dbReference type="InterPro" id="IPR046342">
    <property type="entry name" value="CBS_dom_sf"/>
</dbReference>
<evidence type="ECO:0000313" key="11">
    <source>
        <dbReference type="EMBL" id="ABB44620.1"/>
    </source>
</evidence>
<feature type="transmembrane region" description="Helical" evidence="9">
    <location>
        <begin position="421"/>
        <end position="444"/>
    </location>
</feature>
<evidence type="ECO:0000256" key="2">
    <source>
        <dbReference type="ARBA" id="ARBA00009749"/>
    </source>
</evidence>
<keyword evidence="9" id="KW-1003">Cell membrane</keyword>
<accession>Q30QW1</accession>
<keyword evidence="6 9" id="KW-1133">Transmembrane helix</keyword>
<evidence type="ECO:0000259" key="10">
    <source>
        <dbReference type="PROSITE" id="PS51371"/>
    </source>
</evidence>
<keyword evidence="8" id="KW-0129">CBS domain</keyword>
<dbReference type="STRING" id="326298.Suden_1342"/>
<dbReference type="GO" id="GO:0005886">
    <property type="term" value="C:plasma membrane"/>
    <property type="evidence" value="ECO:0007669"/>
    <property type="project" value="UniProtKB-SubCell"/>
</dbReference>
<comment type="function">
    <text evidence="9">Acts as a magnesium transporter.</text>
</comment>
<dbReference type="Pfam" id="PF01769">
    <property type="entry name" value="MgtE"/>
    <property type="match status" value="1"/>
</dbReference>
<keyword evidence="9" id="KW-0479">Metal-binding</keyword>
<feature type="domain" description="CBS" evidence="10">
    <location>
        <begin position="136"/>
        <end position="198"/>
    </location>
</feature>
<dbReference type="NCBIfam" id="TIGR00400">
    <property type="entry name" value="mgtE"/>
    <property type="match status" value="1"/>
</dbReference>
<dbReference type="SUPFAM" id="SSF158791">
    <property type="entry name" value="MgtE N-terminal domain-like"/>
    <property type="match status" value="1"/>
</dbReference>
<dbReference type="Gene3D" id="1.10.357.20">
    <property type="entry name" value="SLC41 divalent cation transporters, integral membrane domain"/>
    <property type="match status" value="1"/>
</dbReference>
<evidence type="ECO:0000313" key="12">
    <source>
        <dbReference type="Proteomes" id="UP000002714"/>
    </source>
</evidence>
<evidence type="ECO:0000256" key="3">
    <source>
        <dbReference type="ARBA" id="ARBA00022448"/>
    </source>
</evidence>
<evidence type="ECO:0000256" key="6">
    <source>
        <dbReference type="ARBA" id="ARBA00022989"/>
    </source>
</evidence>
<keyword evidence="3 9" id="KW-0813">Transport</keyword>
<feature type="domain" description="CBS" evidence="10">
    <location>
        <begin position="200"/>
        <end position="256"/>
    </location>
</feature>
<protein>
    <recommendedName>
        <fullName evidence="9">Magnesium transporter MgtE</fullName>
    </recommendedName>
</protein>
<reference evidence="11 12" key="1">
    <citation type="journal article" date="2008" name="Appl. Environ. Microbiol.">
        <title>Genome of the epsilonproteobacterial chemolithoautotroph Sulfurimonas denitrificans.</title>
        <authorList>
            <person name="Sievert S.M."/>
            <person name="Scott K.M."/>
            <person name="Klotz M.G."/>
            <person name="Chain P.S.G."/>
            <person name="Hauser L.J."/>
            <person name="Hemp J."/>
            <person name="Huegler M."/>
            <person name="Land M."/>
            <person name="Lapidus A."/>
            <person name="Larimer F.W."/>
            <person name="Lucas S."/>
            <person name="Malfatti S.A."/>
            <person name="Meyer F."/>
            <person name="Paulsen I.T."/>
            <person name="Ren Q."/>
            <person name="Simon J."/>
            <person name="Bailey K."/>
            <person name="Diaz E."/>
            <person name="Fitzpatrick K.A."/>
            <person name="Glover B."/>
            <person name="Gwatney N."/>
            <person name="Korajkic A."/>
            <person name="Long A."/>
            <person name="Mobberley J.M."/>
            <person name="Pantry S.N."/>
            <person name="Pazder G."/>
            <person name="Peterson S."/>
            <person name="Quintanilla J.D."/>
            <person name="Sprinkle R."/>
            <person name="Stephens J."/>
            <person name="Thomas P."/>
            <person name="Vaughn R."/>
            <person name="Weber M.J."/>
            <person name="Wooten L.L."/>
        </authorList>
    </citation>
    <scope>NUCLEOTIDE SEQUENCE [LARGE SCALE GENOMIC DNA]</scope>
    <source>
        <strain evidence="12">ATCC 33889 / DSM 1251</strain>
    </source>
</reference>
<evidence type="ECO:0000256" key="5">
    <source>
        <dbReference type="ARBA" id="ARBA00022842"/>
    </source>
</evidence>
<dbReference type="PANTHER" id="PTHR43773:SF1">
    <property type="entry name" value="MAGNESIUM TRANSPORTER MGTE"/>
    <property type="match status" value="1"/>
</dbReference>
<evidence type="ECO:0000256" key="8">
    <source>
        <dbReference type="PROSITE-ProRule" id="PRU00703"/>
    </source>
</evidence>
<gene>
    <name evidence="11" type="ordered locus">Suden_1342</name>
</gene>
<dbReference type="Pfam" id="PF03448">
    <property type="entry name" value="MgtE_N"/>
    <property type="match status" value="1"/>
</dbReference>
<evidence type="ECO:0000256" key="7">
    <source>
        <dbReference type="ARBA" id="ARBA00023136"/>
    </source>
</evidence>
<proteinExistence type="inferred from homology"/>
<evidence type="ECO:0000256" key="4">
    <source>
        <dbReference type="ARBA" id="ARBA00022692"/>
    </source>
</evidence>
<dbReference type="InterPro" id="IPR036739">
    <property type="entry name" value="SLC41_membr_dom_sf"/>
</dbReference>
<dbReference type="InterPro" id="IPR000644">
    <property type="entry name" value="CBS_dom"/>
</dbReference>
<comment type="caution">
    <text evidence="9">Lacks conserved residue(s) required for the propagation of feature annotation.</text>
</comment>
<dbReference type="SMART" id="SM00116">
    <property type="entry name" value="CBS"/>
    <property type="match status" value="2"/>
</dbReference>
<dbReference type="PANTHER" id="PTHR43773">
    <property type="entry name" value="MAGNESIUM TRANSPORTER MGTE"/>
    <property type="match status" value="1"/>
</dbReference>
<dbReference type="GO" id="GO:0046872">
    <property type="term" value="F:metal ion binding"/>
    <property type="evidence" value="ECO:0007669"/>
    <property type="project" value="UniProtKB-KW"/>
</dbReference>
<dbReference type="SMART" id="SM00924">
    <property type="entry name" value="MgtE_N"/>
    <property type="match status" value="1"/>
</dbReference>
<dbReference type="PROSITE" id="PS51371">
    <property type="entry name" value="CBS"/>
    <property type="match status" value="2"/>
</dbReference>
<sequence length="447" mass="50427">MDYFKTKLHELLLKREWNTLRHLLARNDSFELANLIEEIDDESEIIVIRLLSRAQTKEVFCLLSYEKQLQIIKKLAQSSHKLSILLNDMEPDDRTAFFEELPEEITQKLIKTLSSKEQAITIQLLEYPEDSIGRLMTPEYVAVKSEHTVEEAFAHIRKYGRDSETLNVIYVVDDERKLIDDIRIKELILALPTQRVEELLDYRFIALNAMDDQEKAISTFQDYDRVALPVLNSDGVLVGIVSIDDIMDVVEEESTEDFHKFGSFSEAISNPLKEKVFNLYKKRILWLVALVFMNIFSGEALSNFETLIQSMVSLVFFLPLLIDSGGNAGSQSATLMIRSLAIGDVKINDWYKLIAKEVGVALLLGLTMALAVGLVASFRAPEIALVVSMTMVIVVLNGSLIGMLLPFLFTKLKLDPATASAPLVTSIADISGVIIYFSIASWYFGIV</sequence>
<feature type="transmembrane region" description="Helical" evidence="9">
    <location>
        <begin position="358"/>
        <end position="378"/>
    </location>
</feature>
<comment type="subcellular location">
    <subcellularLocation>
        <location evidence="9">Cell membrane</location>
        <topology evidence="9">Multi-pass membrane protein</topology>
    </subcellularLocation>
    <subcellularLocation>
        <location evidence="1">Membrane</location>
        <topology evidence="1">Multi-pass membrane protein</topology>
    </subcellularLocation>
</comment>
<dbReference type="Pfam" id="PF00571">
    <property type="entry name" value="CBS"/>
    <property type="match status" value="2"/>
</dbReference>
<dbReference type="InterPro" id="IPR006669">
    <property type="entry name" value="MgtE_transporter"/>
</dbReference>
<dbReference type="InterPro" id="IPR006667">
    <property type="entry name" value="SLC41_membr_dom"/>
</dbReference>
<dbReference type="EMBL" id="CP000153">
    <property type="protein sequence ID" value="ABB44620.1"/>
    <property type="molecule type" value="Genomic_DNA"/>
</dbReference>
<comment type="subunit">
    <text evidence="9">Homodimer.</text>
</comment>
<dbReference type="InterPro" id="IPR038076">
    <property type="entry name" value="MgtE_N_sf"/>
</dbReference>
<dbReference type="Gene3D" id="3.10.580.10">
    <property type="entry name" value="CBS-domain"/>
    <property type="match status" value="1"/>
</dbReference>
<dbReference type="GO" id="GO:0015095">
    <property type="term" value="F:magnesium ion transmembrane transporter activity"/>
    <property type="evidence" value="ECO:0007669"/>
    <property type="project" value="UniProtKB-UniRule"/>
</dbReference>
<evidence type="ECO:0000256" key="1">
    <source>
        <dbReference type="ARBA" id="ARBA00004141"/>
    </source>
</evidence>
<feature type="transmembrane region" description="Helical" evidence="9">
    <location>
        <begin position="384"/>
        <end position="409"/>
    </location>
</feature>
<dbReference type="InterPro" id="IPR006668">
    <property type="entry name" value="Mg_transptr_MgtE_intracell_dom"/>
</dbReference>
<feature type="transmembrane region" description="Helical" evidence="9">
    <location>
        <begin position="284"/>
        <end position="301"/>
    </location>
</feature>
<dbReference type="KEGG" id="tdn:Suden_1342"/>